<feature type="transmembrane region" description="Helical" evidence="8">
    <location>
        <begin position="521"/>
        <end position="539"/>
    </location>
</feature>
<feature type="compositionally biased region" description="Basic and acidic residues" evidence="7">
    <location>
        <begin position="30"/>
        <end position="57"/>
    </location>
</feature>
<dbReference type="GO" id="GO:0000329">
    <property type="term" value="C:fungal-type vacuole membrane"/>
    <property type="evidence" value="ECO:0007669"/>
    <property type="project" value="TreeGrafter"/>
</dbReference>
<dbReference type="InterPro" id="IPR004813">
    <property type="entry name" value="OPT"/>
</dbReference>
<dbReference type="Pfam" id="PF03169">
    <property type="entry name" value="OPT"/>
    <property type="match status" value="1"/>
</dbReference>
<dbReference type="GO" id="GO:0035673">
    <property type="term" value="F:oligopeptide transmembrane transporter activity"/>
    <property type="evidence" value="ECO:0007669"/>
    <property type="project" value="InterPro"/>
</dbReference>
<dbReference type="PANTHER" id="PTHR31645:SF3">
    <property type="entry name" value="OLIGOPEPTIDE TRANSPORTER"/>
    <property type="match status" value="1"/>
</dbReference>
<dbReference type="EMBL" id="KN824370">
    <property type="protein sequence ID" value="KIM21843.1"/>
    <property type="molecule type" value="Genomic_DNA"/>
</dbReference>
<evidence type="ECO:0008006" key="11">
    <source>
        <dbReference type="Google" id="ProtNLM"/>
    </source>
</evidence>
<dbReference type="InterPro" id="IPR045035">
    <property type="entry name" value="YSL-like"/>
</dbReference>
<protein>
    <recommendedName>
        <fullName evidence="11">Oligopeptide transporter</fullName>
    </recommendedName>
</protein>
<organism evidence="9 10">
    <name type="scientific">Serendipita vermifera MAFF 305830</name>
    <dbReference type="NCBI Taxonomy" id="933852"/>
    <lineage>
        <taxon>Eukaryota</taxon>
        <taxon>Fungi</taxon>
        <taxon>Dikarya</taxon>
        <taxon>Basidiomycota</taxon>
        <taxon>Agaricomycotina</taxon>
        <taxon>Agaricomycetes</taxon>
        <taxon>Sebacinales</taxon>
        <taxon>Serendipitaceae</taxon>
        <taxon>Serendipita</taxon>
    </lineage>
</organism>
<dbReference type="AlphaFoldDB" id="A0A0C2W5W3"/>
<feature type="transmembrane region" description="Helical" evidence="8">
    <location>
        <begin position="656"/>
        <end position="683"/>
    </location>
</feature>
<accession>A0A0C2W5W3</accession>
<evidence type="ECO:0000256" key="7">
    <source>
        <dbReference type="SAM" id="MobiDB-lite"/>
    </source>
</evidence>
<evidence type="ECO:0000256" key="4">
    <source>
        <dbReference type="ARBA" id="ARBA00022692"/>
    </source>
</evidence>
<feature type="transmembrane region" description="Helical" evidence="8">
    <location>
        <begin position="560"/>
        <end position="585"/>
    </location>
</feature>
<feature type="region of interest" description="Disordered" evidence="7">
    <location>
        <begin position="1"/>
        <end position="62"/>
    </location>
</feature>
<feature type="transmembrane region" description="Helical" evidence="8">
    <location>
        <begin position="148"/>
        <end position="169"/>
    </location>
</feature>
<comment type="similarity">
    <text evidence="2">Belongs to the oligopeptide OPT transporter family.</text>
</comment>
<feature type="transmembrane region" description="Helical" evidence="8">
    <location>
        <begin position="375"/>
        <end position="396"/>
    </location>
</feature>
<keyword evidence="3" id="KW-0813">Transport</keyword>
<dbReference type="PANTHER" id="PTHR31645">
    <property type="entry name" value="OLIGOPEPTIDE TRANSPORTER YGL114W-RELATED"/>
    <property type="match status" value="1"/>
</dbReference>
<keyword evidence="6 8" id="KW-0472">Membrane</keyword>
<reference evidence="9 10" key="1">
    <citation type="submission" date="2014-04" db="EMBL/GenBank/DDBJ databases">
        <authorList>
            <consortium name="DOE Joint Genome Institute"/>
            <person name="Kuo A."/>
            <person name="Zuccaro A."/>
            <person name="Kohler A."/>
            <person name="Nagy L.G."/>
            <person name="Floudas D."/>
            <person name="Copeland A."/>
            <person name="Barry K.W."/>
            <person name="Cichocki N."/>
            <person name="Veneault-Fourrey C."/>
            <person name="LaButti K."/>
            <person name="Lindquist E.A."/>
            <person name="Lipzen A."/>
            <person name="Lundell T."/>
            <person name="Morin E."/>
            <person name="Murat C."/>
            <person name="Sun H."/>
            <person name="Tunlid A."/>
            <person name="Henrissat B."/>
            <person name="Grigoriev I.V."/>
            <person name="Hibbett D.S."/>
            <person name="Martin F."/>
            <person name="Nordberg H.P."/>
            <person name="Cantor M.N."/>
            <person name="Hua S.X."/>
        </authorList>
    </citation>
    <scope>NUCLEOTIDE SEQUENCE [LARGE SCALE GENOMIC DNA]</scope>
    <source>
        <strain evidence="9 10">MAFF 305830</strain>
    </source>
</reference>
<evidence type="ECO:0000313" key="9">
    <source>
        <dbReference type="EMBL" id="KIM21843.1"/>
    </source>
</evidence>
<feature type="transmembrane region" description="Helical" evidence="8">
    <location>
        <begin position="189"/>
        <end position="207"/>
    </location>
</feature>
<name>A0A0C2W5W3_SERVB</name>
<proteinExistence type="inferred from homology"/>
<keyword evidence="4 8" id="KW-0812">Transmembrane</keyword>
<evidence type="ECO:0000256" key="5">
    <source>
        <dbReference type="ARBA" id="ARBA00022989"/>
    </source>
</evidence>
<dbReference type="HOGENOM" id="CLU_010539_1_0_1"/>
<evidence type="ECO:0000256" key="1">
    <source>
        <dbReference type="ARBA" id="ARBA00004141"/>
    </source>
</evidence>
<dbReference type="STRING" id="933852.A0A0C2W5W3"/>
<dbReference type="OrthoDB" id="77405at2759"/>
<evidence type="ECO:0000256" key="8">
    <source>
        <dbReference type="SAM" id="Phobius"/>
    </source>
</evidence>
<evidence type="ECO:0000313" key="10">
    <source>
        <dbReference type="Proteomes" id="UP000054097"/>
    </source>
</evidence>
<feature type="transmembrane region" description="Helical" evidence="8">
    <location>
        <begin position="81"/>
        <end position="103"/>
    </location>
</feature>
<evidence type="ECO:0000256" key="6">
    <source>
        <dbReference type="ARBA" id="ARBA00023136"/>
    </source>
</evidence>
<comment type="subcellular location">
    <subcellularLocation>
        <location evidence="1">Membrane</location>
        <topology evidence="1">Multi-pass membrane protein</topology>
    </subcellularLocation>
</comment>
<keyword evidence="10" id="KW-1185">Reference proteome</keyword>
<evidence type="ECO:0000256" key="3">
    <source>
        <dbReference type="ARBA" id="ARBA00022448"/>
    </source>
</evidence>
<feature type="transmembrane region" description="Helical" evidence="8">
    <location>
        <begin position="467"/>
        <end position="485"/>
    </location>
</feature>
<dbReference type="Proteomes" id="UP000054097">
    <property type="component" value="Unassembled WGS sequence"/>
</dbReference>
<feature type="transmembrane region" description="Helical" evidence="8">
    <location>
        <begin position="441"/>
        <end position="460"/>
    </location>
</feature>
<feature type="transmembrane region" description="Helical" evidence="8">
    <location>
        <begin position="695"/>
        <end position="717"/>
    </location>
</feature>
<reference evidence="10" key="2">
    <citation type="submission" date="2015-01" db="EMBL/GenBank/DDBJ databases">
        <title>Evolutionary Origins and Diversification of the Mycorrhizal Mutualists.</title>
        <authorList>
            <consortium name="DOE Joint Genome Institute"/>
            <consortium name="Mycorrhizal Genomics Consortium"/>
            <person name="Kohler A."/>
            <person name="Kuo A."/>
            <person name="Nagy L.G."/>
            <person name="Floudas D."/>
            <person name="Copeland A."/>
            <person name="Barry K.W."/>
            <person name="Cichocki N."/>
            <person name="Veneault-Fourrey C."/>
            <person name="LaButti K."/>
            <person name="Lindquist E.A."/>
            <person name="Lipzen A."/>
            <person name="Lundell T."/>
            <person name="Morin E."/>
            <person name="Murat C."/>
            <person name="Riley R."/>
            <person name="Ohm R."/>
            <person name="Sun H."/>
            <person name="Tunlid A."/>
            <person name="Henrissat B."/>
            <person name="Grigoriev I.V."/>
            <person name="Hibbett D.S."/>
            <person name="Martin F."/>
        </authorList>
    </citation>
    <scope>NUCLEOTIDE SEQUENCE [LARGE SCALE GENOMIC DNA]</scope>
    <source>
        <strain evidence="10">MAFF 305830</strain>
    </source>
</reference>
<sequence>MAEIEASKAPHTPNDVEADEKPFHAASSRSEGDEFDEKRGHIGEDRHHDHGDSKEESYDLNVRDPFPIDPDMPEETHQLTVRALVVGAALGCVVGASNIYLGLKTGFTFGPQLFGAIFGFSIIKAMSKGLPSSGIFGGFGGYFGPKENCTVQTAATSAGGLGILFVSAVPAMYRLELLSPDPKTDFGRLLALTVACAYFGVFFVIPLRTYFILRQRLVFPTPTATAFTIRSLHSGPHGEAIAKLKAKALGISMAVCFCWKVLNGYIPGIFLDWHIGWTLFQVGWRGAIGIENYGWVLEFTPAFIGAGMLSGLNASWSFFGGSILAWGVIAPSIVKTGEAVGHPFDDSVPEYINYMSMSFKPAADGTRPPPSPRYWLLWPGVLLMLVFSFVEIGMSIRHSLWGGLKSTKSMGPAFKRIFIKDPNYVPEDDLDPAPLEDRVKTWWWVVGVILSLIVSCALMGTQFGIGVGETILALLLGYIFSFIGVQSSGDTDINPVSTCAKASQIVFGGVSKGQGVSGNPAMLVNIVAGSLSAGAAAQATDMVGDLKTGHLLRAKPKNQFAAQLFGTTIAIFLSAGLFVLFTTASPCILTGDVPCPYIAPSISAWAAVAYAVTAPTLPVPATSGYCAIVLAVIAAVTVVAKHLWLPKKYWVWFPNWNAVGLAFVVPQLQYSIAMAIGSLATYFWMKRNPKSYDMYGFAISAGMLAGEGLGGVFQALLNVAGVLGEKYGLAVGCPLNVFCG</sequence>
<gene>
    <name evidence="9" type="ORF">M408DRAFT_29224</name>
</gene>
<evidence type="ECO:0000256" key="2">
    <source>
        <dbReference type="ARBA" id="ARBA00008807"/>
    </source>
</evidence>
<keyword evidence="5 8" id="KW-1133">Transmembrane helix</keyword>
<feature type="transmembrane region" description="Helical" evidence="8">
    <location>
        <begin position="624"/>
        <end position="644"/>
    </location>
</feature>
<feature type="transmembrane region" description="Helical" evidence="8">
    <location>
        <begin position="597"/>
        <end position="617"/>
    </location>
</feature>